<proteinExistence type="inferred from homology"/>
<feature type="domain" description="Glycosyltransferase 2-like" evidence="10">
    <location>
        <begin position="9"/>
        <end position="147"/>
    </location>
</feature>
<comment type="subcellular location">
    <subcellularLocation>
        <location evidence="1">Cell membrane</location>
    </subcellularLocation>
</comment>
<comment type="function">
    <text evidence="6">Catalyzes the glycosylation of 4,4'-diaponeurosporenoate, i.e. the esterification of glucose at the C1'' position with the carboxyl group of 4,4'-diaponeurosporenic acid, to form glycosyl-4,4'-diaponeurosporenoate. This is a step in the biosynthesis of staphyloxanthin, an orange pigment present in most staphylococci strains.</text>
</comment>
<evidence type="ECO:0000259" key="10">
    <source>
        <dbReference type="Pfam" id="PF00535"/>
    </source>
</evidence>
<sequence length="234" mass="24896">MTAIRHVEVVVPARNEQEHIDNCLHSVVRAGAALGAELPGTSWAITVVLDCCTDDTGPLAARFGVHLLTTDTCVVGTARKVGTAAAINRAAGCGRALDTIWVACTDADTVVPEHWLTRQLAMAAEGADAVIGTAVPAGVGPEIYRRWLRRHELTEGHPHVHGANLGFRADVYLRAGGFPDCAAGEDVKLVERIRAITPRWVATHHTSVRTSGRIDSRVEGGFASFLAELGREAS</sequence>
<comment type="pathway">
    <text evidence="7">Carotenoid biosynthesis; staphyloxanthin biosynthesis; staphyloxanthin from farnesyl diphosphate: step 4/5.</text>
</comment>
<gene>
    <name evidence="11" type="ORF">BN1047_04751</name>
</gene>
<dbReference type="InterPro" id="IPR029044">
    <property type="entry name" value="Nucleotide-diphossugar_trans"/>
</dbReference>
<dbReference type="EMBL" id="LK021342">
    <property type="protein sequence ID" value="CDQ46837.1"/>
    <property type="molecule type" value="Genomic_DNA"/>
</dbReference>
<organism evidence="11 12">
    <name type="scientific">Mycolicibacterium neoaurum</name>
    <name type="common">Mycobacterium neoaurum</name>
    <dbReference type="NCBI Taxonomy" id="1795"/>
    <lineage>
        <taxon>Bacteria</taxon>
        <taxon>Bacillati</taxon>
        <taxon>Actinomycetota</taxon>
        <taxon>Actinomycetes</taxon>
        <taxon>Mycobacteriales</taxon>
        <taxon>Mycobacteriaceae</taxon>
        <taxon>Mycolicibacterium</taxon>
    </lineage>
</organism>
<evidence type="ECO:0000256" key="5">
    <source>
        <dbReference type="ARBA" id="ARBA00023136"/>
    </source>
</evidence>
<dbReference type="GO" id="GO:0005886">
    <property type="term" value="C:plasma membrane"/>
    <property type="evidence" value="ECO:0007669"/>
    <property type="project" value="UniProtKB-SubCell"/>
</dbReference>
<dbReference type="GO" id="GO:0016757">
    <property type="term" value="F:glycosyltransferase activity"/>
    <property type="evidence" value="ECO:0007669"/>
    <property type="project" value="UniProtKB-KW"/>
</dbReference>
<keyword evidence="4 11" id="KW-0808">Transferase</keyword>
<evidence type="ECO:0000256" key="6">
    <source>
        <dbReference type="ARBA" id="ARBA00037281"/>
    </source>
</evidence>
<reference evidence="11" key="1">
    <citation type="submission" date="2014-05" db="EMBL/GenBank/DDBJ databases">
        <authorList>
            <person name="Urmite Genomes"/>
        </authorList>
    </citation>
    <scope>NUCLEOTIDE SEQUENCE</scope>
    <source>
        <strain evidence="11">DSM 44074</strain>
    </source>
</reference>
<evidence type="ECO:0000256" key="2">
    <source>
        <dbReference type="ARBA" id="ARBA00022475"/>
    </source>
</evidence>
<protein>
    <recommendedName>
        <fullName evidence="9">4,4'-diaponeurosporenoate glycosyltransferase</fullName>
    </recommendedName>
</protein>
<evidence type="ECO:0000256" key="4">
    <source>
        <dbReference type="ARBA" id="ARBA00022679"/>
    </source>
</evidence>
<evidence type="ECO:0000256" key="9">
    <source>
        <dbReference type="ARBA" id="ARBA00040345"/>
    </source>
</evidence>
<dbReference type="Gene3D" id="3.90.550.10">
    <property type="entry name" value="Spore Coat Polysaccharide Biosynthesis Protein SpsA, Chain A"/>
    <property type="match status" value="1"/>
</dbReference>
<accession>A0AAV2WRL0</accession>
<dbReference type="AlphaFoldDB" id="A0AAV2WRL0"/>
<evidence type="ECO:0000313" key="12">
    <source>
        <dbReference type="Proteomes" id="UP000028864"/>
    </source>
</evidence>
<reference evidence="11" key="2">
    <citation type="submission" date="2015-09" db="EMBL/GenBank/DDBJ databases">
        <title>Draft genome sequence of Mycobacterium neoaurum DSM 44074.</title>
        <authorList>
            <person name="Croce O."/>
            <person name="Robert C."/>
            <person name="Raoult D."/>
            <person name="Drancourt M."/>
        </authorList>
    </citation>
    <scope>NUCLEOTIDE SEQUENCE</scope>
    <source>
        <strain evidence="11">DSM 44074</strain>
    </source>
</reference>
<dbReference type="InterPro" id="IPR001173">
    <property type="entry name" value="Glyco_trans_2-like"/>
</dbReference>
<evidence type="ECO:0000256" key="1">
    <source>
        <dbReference type="ARBA" id="ARBA00004236"/>
    </source>
</evidence>
<keyword evidence="3" id="KW-0328">Glycosyltransferase</keyword>
<dbReference type="PANTHER" id="PTHR43646:SF2">
    <property type="entry name" value="GLYCOSYLTRANSFERASE 2-LIKE DOMAIN-CONTAINING PROTEIN"/>
    <property type="match status" value="1"/>
</dbReference>
<dbReference type="Proteomes" id="UP000028864">
    <property type="component" value="Unassembled WGS sequence"/>
</dbReference>
<evidence type="ECO:0000256" key="8">
    <source>
        <dbReference type="ARBA" id="ARBA00038120"/>
    </source>
</evidence>
<keyword evidence="2" id="KW-1003">Cell membrane</keyword>
<keyword evidence="5" id="KW-0472">Membrane</keyword>
<dbReference type="PANTHER" id="PTHR43646">
    <property type="entry name" value="GLYCOSYLTRANSFERASE"/>
    <property type="match status" value="1"/>
</dbReference>
<dbReference type="RefSeq" id="WP_030134482.1">
    <property type="nucleotide sequence ID" value="NZ_LK021342.1"/>
</dbReference>
<evidence type="ECO:0000256" key="7">
    <source>
        <dbReference type="ARBA" id="ARBA00037904"/>
    </source>
</evidence>
<comment type="similarity">
    <text evidence="8">Belongs to the glycosyltransferase 2 family. CrtQ subfamily.</text>
</comment>
<dbReference type="SUPFAM" id="SSF53448">
    <property type="entry name" value="Nucleotide-diphospho-sugar transferases"/>
    <property type="match status" value="1"/>
</dbReference>
<evidence type="ECO:0000256" key="3">
    <source>
        <dbReference type="ARBA" id="ARBA00022676"/>
    </source>
</evidence>
<name>A0AAV2WRL0_MYCNE</name>
<evidence type="ECO:0000313" key="11">
    <source>
        <dbReference type="EMBL" id="CDQ46837.1"/>
    </source>
</evidence>
<dbReference type="Pfam" id="PF00535">
    <property type="entry name" value="Glycos_transf_2"/>
    <property type="match status" value="1"/>
</dbReference>